<evidence type="ECO:0000259" key="11">
    <source>
        <dbReference type="Pfam" id="PF00593"/>
    </source>
</evidence>
<dbReference type="AlphaFoldDB" id="A0A430HHP8"/>
<evidence type="ECO:0000256" key="1">
    <source>
        <dbReference type="ARBA" id="ARBA00004571"/>
    </source>
</evidence>
<keyword evidence="2" id="KW-0813">Transport</keyword>
<evidence type="ECO:0000256" key="6">
    <source>
        <dbReference type="ARBA" id="ARBA00023004"/>
    </source>
</evidence>
<evidence type="ECO:0000313" key="12">
    <source>
        <dbReference type="EMBL" id="RSZ57022.1"/>
    </source>
</evidence>
<comment type="subcellular location">
    <subcellularLocation>
        <location evidence="1">Cell outer membrane</location>
        <topology evidence="1">Multi-pass membrane protein</topology>
    </subcellularLocation>
</comment>
<keyword evidence="3" id="KW-1134">Transmembrane beta strand</keyword>
<evidence type="ECO:0000256" key="9">
    <source>
        <dbReference type="ARBA" id="ARBA00023136"/>
    </source>
</evidence>
<reference evidence="12 13" key="1">
    <citation type="submission" date="2018-12" db="EMBL/GenBank/DDBJ databases">
        <authorList>
            <person name="Yang E."/>
        </authorList>
    </citation>
    <scope>NUCLEOTIDE SEQUENCE [LARGE SCALE GENOMIC DNA]</scope>
    <source>
        <strain evidence="12 13">SOD</strain>
    </source>
</reference>
<dbReference type="InterPro" id="IPR039426">
    <property type="entry name" value="TonB-dep_rcpt-like"/>
</dbReference>
<keyword evidence="10" id="KW-0998">Cell outer membrane</keyword>
<comment type="caution">
    <text evidence="12">The sequence shown here is derived from an EMBL/GenBank/DDBJ whole genome shotgun (WGS) entry which is preliminary data.</text>
</comment>
<dbReference type="Proteomes" id="UP000278085">
    <property type="component" value="Unassembled WGS sequence"/>
</dbReference>
<dbReference type="InterPro" id="IPR036942">
    <property type="entry name" value="Beta-barrel_TonB_sf"/>
</dbReference>
<evidence type="ECO:0000256" key="4">
    <source>
        <dbReference type="ARBA" id="ARBA00022496"/>
    </source>
</evidence>
<gene>
    <name evidence="12" type="ORF">EJB06_22135</name>
</gene>
<evidence type="ECO:0000256" key="7">
    <source>
        <dbReference type="ARBA" id="ARBA00023065"/>
    </source>
</evidence>
<dbReference type="SUPFAM" id="SSF56935">
    <property type="entry name" value="Porins"/>
    <property type="match status" value="1"/>
</dbReference>
<evidence type="ECO:0000256" key="5">
    <source>
        <dbReference type="ARBA" id="ARBA00022692"/>
    </source>
</evidence>
<name>A0A430HHP8_9BURK</name>
<evidence type="ECO:0000256" key="10">
    <source>
        <dbReference type="ARBA" id="ARBA00023237"/>
    </source>
</evidence>
<protein>
    <submittedName>
        <fullName evidence="12">TonB-dependent receptor</fullName>
    </submittedName>
</protein>
<dbReference type="PANTHER" id="PTHR32552:SF81">
    <property type="entry name" value="TONB-DEPENDENT OUTER MEMBRANE RECEPTOR"/>
    <property type="match status" value="1"/>
</dbReference>
<evidence type="ECO:0000256" key="8">
    <source>
        <dbReference type="ARBA" id="ARBA00023077"/>
    </source>
</evidence>
<evidence type="ECO:0000256" key="3">
    <source>
        <dbReference type="ARBA" id="ARBA00022452"/>
    </source>
</evidence>
<keyword evidence="12" id="KW-0675">Receptor</keyword>
<keyword evidence="13" id="KW-1185">Reference proteome</keyword>
<feature type="domain" description="TonB-dependent receptor-like beta-barrel" evidence="11">
    <location>
        <begin position="62"/>
        <end position="191"/>
    </location>
</feature>
<keyword evidence="4" id="KW-0410">Iron transport</keyword>
<dbReference type="PANTHER" id="PTHR32552">
    <property type="entry name" value="FERRICHROME IRON RECEPTOR-RELATED"/>
    <property type="match status" value="1"/>
</dbReference>
<dbReference type="Pfam" id="PF00593">
    <property type="entry name" value="TonB_dep_Rec_b-barrel"/>
    <property type="match status" value="1"/>
</dbReference>
<dbReference type="OrthoDB" id="8538693at2"/>
<sequence length="222" mass="23338">MALRAFPLPSPAGDGHGPGNELLLIEQIGHALLVGDDGRIDRHHAGAAAAWFFNVLARDTLALKPETSNSLELGLKSTLFDKRVTLNAALFKTGYANYQANFYDTVAGTVVTRLINAGDVSTRGLEIDIGARPLPQLRLTAAAAYTEAIVDNVNCPPAAAASCNLSGKALPFAPRFKSFLRGTWSFPWPAACAANSVSITATSRASSTTCSSRPRPSSRAAA</sequence>
<accession>A0A430HHP8</accession>
<keyword evidence="8" id="KW-0798">TonB box</keyword>
<keyword evidence="6" id="KW-0408">Iron</keyword>
<proteinExistence type="predicted"/>
<evidence type="ECO:0000256" key="2">
    <source>
        <dbReference type="ARBA" id="ARBA00022448"/>
    </source>
</evidence>
<organism evidence="12 13">
    <name type="scientific">Massilia atriviolacea</name>
    <dbReference type="NCBI Taxonomy" id="2495579"/>
    <lineage>
        <taxon>Bacteria</taxon>
        <taxon>Pseudomonadati</taxon>
        <taxon>Pseudomonadota</taxon>
        <taxon>Betaproteobacteria</taxon>
        <taxon>Burkholderiales</taxon>
        <taxon>Oxalobacteraceae</taxon>
        <taxon>Telluria group</taxon>
        <taxon>Massilia</taxon>
    </lineage>
</organism>
<evidence type="ECO:0000313" key="13">
    <source>
        <dbReference type="Proteomes" id="UP000278085"/>
    </source>
</evidence>
<dbReference type="InterPro" id="IPR000531">
    <property type="entry name" value="Beta-barrel_TonB"/>
</dbReference>
<keyword evidence="7" id="KW-0406">Ion transport</keyword>
<dbReference type="EMBL" id="RXLQ01000012">
    <property type="protein sequence ID" value="RSZ57022.1"/>
    <property type="molecule type" value="Genomic_DNA"/>
</dbReference>
<keyword evidence="9" id="KW-0472">Membrane</keyword>
<dbReference type="RefSeq" id="WP_126076175.1">
    <property type="nucleotide sequence ID" value="NZ_CP051166.1"/>
</dbReference>
<dbReference type="GO" id="GO:0006826">
    <property type="term" value="P:iron ion transport"/>
    <property type="evidence" value="ECO:0007669"/>
    <property type="project" value="UniProtKB-KW"/>
</dbReference>
<dbReference type="Gene3D" id="2.40.170.20">
    <property type="entry name" value="TonB-dependent receptor, beta-barrel domain"/>
    <property type="match status" value="1"/>
</dbReference>
<keyword evidence="5" id="KW-0812">Transmembrane</keyword>
<dbReference type="GO" id="GO:0009279">
    <property type="term" value="C:cell outer membrane"/>
    <property type="evidence" value="ECO:0007669"/>
    <property type="project" value="UniProtKB-SubCell"/>
</dbReference>